<proteinExistence type="predicted"/>
<dbReference type="HOGENOM" id="CLU_524318_0_0_1"/>
<evidence type="ECO:0000256" key="2">
    <source>
        <dbReference type="SAM" id="Phobius"/>
    </source>
</evidence>
<sequence length="538" mass="61447">MALDSSDLQQRRPKPSSSGRPTRTKSSGIDSGGVKRRRRKAERRSIRTVCIVISSLVVVILPLGLLGGHLFGNDSSSSDSAASGSSTGGGGRRFLQNWKPKSNAPSKYEQLQHDAALSDNQQFTSYNKQQREDRYNSLYRPKFSSSTLGYDIYNCPPTPPQHYPMAWPIPEVLTNWNVNDVTTIAPNYRQVYQGLCIFDYNTQYDIALTYRNAELPFVIRGDPKVERVVEKWDDGTGEYLHSVLGDVEEYRTERSPTTSFMWYRLRGNGKKKKMMDEGYTKPLNDETEMTFGEWLEHALEKEGVALQDEGLMQKAASMKERRLGLWKHAKSGPAEDDDELKERGRGGGNKNEESEEEKQKKWYYFRLNVELRGSRDGSADKFVYDELSFFDPRKRKDSQFYIVDPKQERGINCRFGMRGVSAVNHFDMSRNMIALFGGERRYIIGNPSQCKHMALYPRGHPSLRHSSIDWGNEAEWANVPGFREAEVTEVVMHAGDVLYLPTSWFHQITNLGLNYQCNARSGVTYESSEYMDQCGFGF</sequence>
<feature type="compositionally biased region" description="Polar residues" evidence="1">
    <location>
        <begin position="15"/>
        <end position="29"/>
    </location>
</feature>
<dbReference type="InterPro" id="IPR003347">
    <property type="entry name" value="JmjC_dom"/>
</dbReference>
<protein>
    <recommendedName>
        <fullName evidence="3">JmjC domain-containing protein</fullName>
    </recommendedName>
</protein>
<dbReference type="GeneID" id="7452399"/>
<feature type="region of interest" description="Disordered" evidence="1">
    <location>
        <begin position="75"/>
        <end position="105"/>
    </location>
</feature>
<evidence type="ECO:0000256" key="1">
    <source>
        <dbReference type="SAM" id="MobiDB-lite"/>
    </source>
</evidence>
<keyword evidence="5" id="KW-1185">Reference proteome</keyword>
<dbReference type="Gene3D" id="2.60.120.650">
    <property type="entry name" value="Cupin"/>
    <property type="match status" value="1"/>
</dbReference>
<evidence type="ECO:0000313" key="4">
    <source>
        <dbReference type="EMBL" id="EED90542.1"/>
    </source>
</evidence>
<evidence type="ECO:0000313" key="5">
    <source>
        <dbReference type="Proteomes" id="UP000001449"/>
    </source>
</evidence>
<dbReference type="OMA" id="YESSEYM"/>
<name>B8C6C2_THAPS</name>
<dbReference type="InterPro" id="IPR041667">
    <property type="entry name" value="Cupin_8"/>
</dbReference>
<reference evidence="4 5" key="1">
    <citation type="journal article" date="2004" name="Science">
        <title>The genome of the diatom Thalassiosira pseudonana: ecology, evolution, and metabolism.</title>
        <authorList>
            <person name="Armbrust E.V."/>
            <person name="Berges J.A."/>
            <person name="Bowler C."/>
            <person name="Green B.R."/>
            <person name="Martinez D."/>
            <person name="Putnam N.H."/>
            <person name="Zhou S."/>
            <person name="Allen A.E."/>
            <person name="Apt K.E."/>
            <person name="Bechner M."/>
            <person name="Brzezinski M.A."/>
            <person name="Chaal B.K."/>
            <person name="Chiovitti A."/>
            <person name="Davis A.K."/>
            <person name="Demarest M.S."/>
            <person name="Detter J.C."/>
            <person name="Glavina T."/>
            <person name="Goodstein D."/>
            <person name="Hadi M.Z."/>
            <person name="Hellsten U."/>
            <person name="Hildebrand M."/>
            <person name="Jenkins B.D."/>
            <person name="Jurka J."/>
            <person name="Kapitonov V.V."/>
            <person name="Kroger N."/>
            <person name="Lau W.W."/>
            <person name="Lane T.W."/>
            <person name="Larimer F.W."/>
            <person name="Lippmeier J.C."/>
            <person name="Lucas S."/>
            <person name="Medina M."/>
            <person name="Montsant A."/>
            <person name="Obornik M."/>
            <person name="Parker M.S."/>
            <person name="Palenik B."/>
            <person name="Pazour G.J."/>
            <person name="Richardson P.M."/>
            <person name="Rynearson T.A."/>
            <person name="Saito M.A."/>
            <person name="Schwartz D.C."/>
            <person name="Thamatrakoln K."/>
            <person name="Valentin K."/>
            <person name="Vardi A."/>
            <person name="Wilkerson F.P."/>
            <person name="Rokhsar D.S."/>
        </authorList>
    </citation>
    <scope>NUCLEOTIDE SEQUENCE [LARGE SCALE GENOMIC DNA]</scope>
    <source>
        <strain evidence="4 5">CCMP1335</strain>
    </source>
</reference>
<keyword evidence="2" id="KW-0812">Transmembrane</keyword>
<dbReference type="SUPFAM" id="SSF51197">
    <property type="entry name" value="Clavaminate synthase-like"/>
    <property type="match status" value="1"/>
</dbReference>
<feature type="region of interest" description="Disordered" evidence="1">
    <location>
        <begin position="327"/>
        <end position="355"/>
    </location>
</feature>
<dbReference type="PANTHER" id="PTHR12461">
    <property type="entry name" value="HYPOXIA-INDUCIBLE FACTOR 1 ALPHA INHIBITOR-RELATED"/>
    <property type="match status" value="1"/>
</dbReference>
<dbReference type="AlphaFoldDB" id="B8C6C2"/>
<keyword evidence="2" id="KW-1133">Transmembrane helix</keyword>
<evidence type="ECO:0000259" key="3">
    <source>
        <dbReference type="PROSITE" id="PS51184"/>
    </source>
</evidence>
<gene>
    <name evidence="4" type="ORF">THAPSDRAFT_7365</name>
</gene>
<keyword evidence="2" id="KW-0472">Membrane</keyword>
<dbReference type="PANTHER" id="PTHR12461:SF98">
    <property type="entry name" value="CUPIN-LIKE DOMAIN-CONTAINING PROTEIN"/>
    <property type="match status" value="1"/>
</dbReference>
<feature type="compositionally biased region" description="Low complexity" evidence="1">
    <location>
        <begin position="75"/>
        <end position="85"/>
    </location>
</feature>
<accession>B8C6C2</accession>
<feature type="domain" description="JmjC" evidence="3">
    <location>
        <begin position="392"/>
        <end position="534"/>
    </location>
</feature>
<dbReference type="PROSITE" id="PS51184">
    <property type="entry name" value="JMJC"/>
    <property type="match status" value="1"/>
</dbReference>
<feature type="region of interest" description="Disordered" evidence="1">
    <location>
        <begin position="1"/>
        <end position="40"/>
    </location>
</feature>
<dbReference type="Proteomes" id="UP000001449">
    <property type="component" value="Chromosome 8"/>
</dbReference>
<dbReference type="KEGG" id="tps:THAPSDRAFT_7365"/>
<dbReference type="PaxDb" id="35128-Thaps7365"/>
<dbReference type="RefSeq" id="XP_002291691.1">
    <property type="nucleotide sequence ID" value="XM_002291655.1"/>
</dbReference>
<dbReference type="Pfam" id="PF13621">
    <property type="entry name" value="Cupin_8"/>
    <property type="match status" value="1"/>
</dbReference>
<dbReference type="InParanoid" id="B8C6C2"/>
<dbReference type="eggNOG" id="KOG2132">
    <property type="taxonomic scope" value="Eukaryota"/>
</dbReference>
<dbReference type="EMBL" id="CM000644">
    <property type="protein sequence ID" value="EED90542.1"/>
    <property type="molecule type" value="Genomic_DNA"/>
</dbReference>
<organism evidence="4 5">
    <name type="scientific">Thalassiosira pseudonana</name>
    <name type="common">Marine diatom</name>
    <name type="synonym">Cyclotella nana</name>
    <dbReference type="NCBI Taxonomy" id="35128"/>
    <lineage>
        <taxon>Eukaryota</taxon>
        <taxon>Sar</taxon>
        <taxon>Stramenopiles</taxon>
        <taxon>Ochrophyta</taxon>
        <taxon>Bacillariophyta</taxon>
        <taxon>Coscinodiscophyceae</taxon>
        <taxon>Thalassiosirophycidae</taxon>
        <taxon>Thalassiosirales</taxon>
        <taxon>Thalassiosiraceae</taxon>
        <taxon>Thalassiosira</taxon>
    </lineage>
</organism>
<reference evidence="4 5" key="2">
    <citation type="journal article" date="2008" name="Nature">
        <title>The Phaeodactylum genome reveals the evolutionary history of diatom genomes.</title>
        <authorList>
            <person name="Bowler C."/>
            <person name="Allen A.E."/>
            <person name="Badger J.H."/>
            <person name="Grimwood J."/>
            <person name="Jabbari K."/>
            <person name="Kuo A."/>
            <person name="Maheswari U."/>
            <person name="Martens C."/>
            <person name="Maumus F."/>
            <person name="Otillar R.P."/>
            <person name="Rayko E."/>
            <person name="Salamov A."/>
            <person name="Vandepoele K."/>
            <person name="Beszteri B."/>
            <person name="Gruber A."/>
            <person name="Heijde M."/>
            <person name="Katinka M."/>
            <person name="Mock T."/>
            <person name="Valentin K."/>
            <person name="Verret F."/>
            <person name="Berges J.A."/>
            <person name="Brownlee C."/>
            <person name="Cadoret J.P."/>
            <person name="Chiovitti A."/>
            <person name="Choi C.J."/>
            <person name="Coesel S."/>
            <person name="De Martino A."/>
            <person name="Detter J.C."/>
            <person name="Durkin C."/>
            <person name="Falciatore A."/>
            <person name="Fournet J."/>
            <person name="Haruta M."/>
            <person name="Huysman M.J."/>
            <person name="Jenkins B.D."/>
            <person name="Jiroutova K."/>
            <person name="Jorgensen R.E."/>
            <person name="Joubert Y."/>
            <person name="Kaplan A."/>
            <person name="Kroger N."/>
            <person name="Kroth P.G."/>
            <person name="La Roche J."/>
            <person name="Lindquist E."/>
            <person name="Lommer M."/>
            <person name="Martin-Jezequel V."/>
            <person name="Lopez P.J."/>
            <person name="Lucas S."/>
            <person name="Mangogna M."/>
            <person name="McGinnis K."/>
            <person name="Medlin L.K."/>
            <person name="Montsant A."/>
            <person name="Oudot-Le Secq M.P."/>
            <person name="Napoli C."/>
            <person name="Obornik M."/>
            <person name="Parker M.S."/>
            <person name="Petit J.L."/>
            <person name="Porcel B.M."/>
            <person name="Poulsen N."/>
            <person name="Robison M."/>
            <person name="Rychlewski L."/>
            <person name="Rynearson T.A."/>
            <person name="Schmutz J."/>
            <person name="Shapiro H."/>
            <person name="Siaut M."/>
            <person name="Stanley M."/>
            <person name="Sussman M.R."/>
            <person name="Taylor A.R."/>
            <person name="Vardi A."/>
            <person name="von Dassow P."/>
            <person name="Vyverman W."/>
            <person name="Willis A."/>
            <person name="Wyrwicz L.S."/>
            <person name="Rokhsar D.S."/>
            <person name="Weissenbach J."/>
            <person name="Armbrust E.V."/>
            <person name="Green B.R."/>
            <person name="Van de Peer Y."/>
            <person name="Grigoriev I.V."/>
        </authorList>
    </citation>
    <scope>NUCLEOTIDE SEQUENCE [LARGE SCALE GENOMIC DNA]</scope>
    <source>
        <strain evidence="4 5">CCMP1335</strain>
    </source>
</reference>
<feature type="transmembrane region" description="Helical" evidence="2">
    <location>
        <begin position="46"/>
        <end position="71"/>
    </location>
</feature>